<evidence type="ECO:0000256" key="2">
    <source>
        <dbReference type="SAM" id="MobiDB-lite"/>
    </source>
</evidence>
<dbReference type="EMBL" id="DF968179">
    <property type="protein sequence ID" value="GAP39222.1"/>
    <property type="molecule type" value="Genomic_DNA"/>
</dbReference>
<dbReference type="Gene3D" id="2.40.260.10">
    <property type="entry name" value="Sortase"/>
    <property type="match status" value="1"/>
</dbReference>
<accession>A0A0K8P995</accession>
<dbReference type="AlphaFoldDB" id="A0A0K8P995"/>
<organism evidence="4">
    <name type="scientific">Flexilinea flocculi</name>
    <dbReference type="NCBI Taxonomy" id="1678840"/>
    <lineage>
        <taxon>Bacteria</taxon>
        <taxon>Bacillati</taxon>
        <taxon>Chloroflexota</taxon>
        <taxon>Anaerolineae</taxon>
        <taxon>Anaerolineales</taxon>
        <taxon>Anaerolineaceae</taxon>
        <taxon>Flexilinea</taxon>
    </lineage>
</organism>
<evidence type="ECO:0000313" key="4">
    <source>
        <dbReference type="EMBL" id="GAP39222.1"/>
    </source>
</evidence>
<dbReference type="PATRIC" id="fig|1678840.3.peg.170"/>
<keyword evidence="5" id="KW-1185">Reference proteome</keyword>
<dbReference type="CDD" id="cd05829">
    <property type="entry name" value="Sortase_F"/>
    <property type="match status" value="1"/>
</dbReference>
<keyword evidence="1" id="KW-0378">Hydrolase</keyword>
<proteinExistence type="predicted"/>
<gene>
    <name evidence="4" type="ORF">ATC1_11144</name>
</gene>
<evidence type="ECO:0000256" key="1">
    <source>
        <dbReference type="ARBA" id="ARBA00022801"/>
    </source>
</evidence>
<name>A0A0K8P995_9CHLR</name>
<dbReference type="Pfam" id="PF04203">
    <property type="entry name" value="Sortase"/>
    <property type="match status" value="1"/>
</dbReference>
<sequence>MKTNSKYLLWIIITICVLMVFPVSAQDDQTIIPSDVALPLDNPVAIDDIDEPGADGEIGLAYLSYNTTVGTYAKCSTDAFFYMLLVNESSESASVVLPRRAKVQNQYYYVENSAYTCKDVNYTTWTQDNYADANGGSACVLDDNVLDLPAHSVISVRGKVVNFSHEISRENKTDSLLYQFDIQINNKRKNSAGALYEESAICKALEFLEVSENNRIEGGYFIDPTASKSCSMNYFFIVENSDLMYSNVVELPRWIDLNNNRWSVGCSYLYDGCKISGFRHYAWAILEDGADYHNLNYQFCDQDRAFGNNCYEENTLWWLRIPPQTKIAVRGMVNNLCGDAATYPFFENYVHASFEISDAGSNKWWVDGEIAGTPLSSAASNLEVTAPLYSQISDRDPDEEVTRYLFEDPSLGQDEPVSNETDAVNQTAVSSPADIDPLSRNDESWYRIGDPECDHFFCHDFHLPPTGFPANRMTLLNQQPTELAYKDLGNYQIEIPALDVISSIVGVPQQGDTWAVQWLGENSGLLEGSELPGEGLSVIAAHNHIDTGTAGPFAMLSTMEENDRIFIRKPGGDLMQYAVSQNLLLKPEAFSDLKNVVTENSLVLITCENESVDGGYLNRRIIIANPS</sequence>
<feature type="chain" id="PRO_5005513840" evidence="3">
    <location>
        <begin position="26"/>
        <end position="627"/>
    </location>
</feature>
<reference evidence="4" key="1">
    <citation type="journal article" date="2015" name="Genome Announc.">
        <title>Draft Genome Sequence of Anaerolineae Strain TC1, a Novel Isolate from a Methanogenic Wastewater Treatment System.</title>
        <authorList>
            <person name="Matsuura N."/>
            <person name="Tourlousse D.M."/>
            <person name="Sun L."/>
            <person name="Toyonaga M."/>
            <person name="Kuroda K."/>
            <person name="Ohashi A."/>
            <person name="Cruz R."/>
            <person name="Yamaguchi T."/>
            <person name="Sekiguchi Y."/>
        </authorList>
    </citation>
    <scope>NUCLEOTIDE SEQUENCE [LARGE SCALE GENOMIC DNA]</scope>
    <source>
        <strain evidence="4">TC1</strain>
    </source>
</reference>
<dbReference type="SUPFAM" id="SSF63817">
    <property type="entry name" value="Sortase"/>
    <property type="match status" value="1"/>
</dbReference>
<feature type="compositionally biased region" description="Polar residues" evidence="2">
    <location>
        <begin position="416"/>
        <end position="430"/>
    </location>
</feature>
<dbReference type="InterPro" id="IPR023365">
    <property type="entry name" value="Sortase_dom-sf"/>
</dbReference>
<dbReference type="RefSeq" id="WP_062277123.1">
    <property type="nucleotide sequence ID" value="NZ_DF968179.1"/>
</dbReference>
<protein>
    <submittedName>
        <fullName evidence="4">Sortase family</fullName>
    </submittedName>
</protein>
<feature type="region of interest" description="Disordered" evidence="2">
    <location>
        <begin position="408"/>
        <end position="436"/>
    </location>
</feature>
<keyword evidence="3" id="KW-0732">Signal</keyword>
<dbReference type="Proteomes" id="UP000053370">
    <property type="component" value="Unassembled WGS sequence"/>
</dbReference>
<evidence type="ECO:0000313" key="5">
    <source>
        <dbReference type="Proteomes" id="UP000053370"/>
    </source>
</evidence>
<dbReference type="GO" id="GO:0016787">
    <property type="term" value="F:hydrolase activity"/>
    <property type="evidence" value="ECO:0007669"/>
    <property type="project" value="UniProtKB-KW"/>
</dbReference>
<feature type="signal peptide" evidence="3">
    <location>
        <begin position="1"/>
        <end position="25"/>
    </location>
</feature>
<dbReference type="InterPro" id="IPR005754">
    <property type="entry name" value="Sortase"/>
</dbReference>
<dbReference type="InterPro" id="IPR042001">
    <property type="entry name" value="Sortase_F"/>
</dbReference>
<evidence type="ECO:0000256" key="3">
    <source>
        <dbReference type="SAM" id="SignalP"/>
    </source>
</evidence>